<keyword evidence="2" id="KW-0378">Hydrolase</keyword>
<reference evidence="2" key="1">
    <citation type="submission" date="2021-04" db="EMBL/GenBank/DDBJ databases">
        <title>Phylogenetic analysis of Acidobacteriaceae.</title>
        <authorList>
            <person name="Qiu L."/>
            <person name="Zhang Q."/>
        </authorList>
    </citation>
    <scope>NUCLEOTIDE SEQUENCE</scope>
    <source>
        <strain evidence="2">DSM 25168</strain>
    </source>
</reference>
<dbReference type="InterPro" id="IPR029058">
    <property type="entry name" value="AB_hydrolase_fold"/>
</dbReference>
<accession>A0A9J7BPM8</accession>
<dbReference type="Pfam" id="PF20408">
    <property type="entry name" value="Abhydrolase_11"/>
    <property type="match status" value="1"/>
</dbReference>
<dbReference type="KEGG" id="orp:MOP44_21250"/>
<dbReference type="RefSeq" id="WP_260792418.1">
    <property type="nucleotide sequence ID" value="NZ_CP093313.1"/>
</dbReference>
<dbReference type="Proteomes" id="UP001059380">
    <property type="component" value="Chromosome"/>
</dbReference>
<dbReference type="PANTHER" id="PTHR13136:SF11">
    <property type="entry name" value="TESTIS-EXPRESSED PROTEIN 30"/>
    <property type="match status" value="1"/>
</dbReference>
<dbReference type="AlphaFoldDB" id="A0A9J7BPM8"/>
<dbReference type="GO" id="GO:0016787">
    <property type="term" value="F:hydrolase activity"/>
    <property type="evidence" value="ECO:0007669"/>
    <property type="project" value="UniProtKB-KW"/>
</dbReference>
<evidence type="ECO:0000313" key="3">
    <source>
        <dbReference type="Proteomes" id="UP001059380"/>
    </source>
</evidence>
<gene>
    <name evidence="2" type="ORF">MOP44_21250</name>
</gene>
<name>A0A9J7BPM8_9BACT</name>
<protein>
    <submittedName>
        <fullName evidence="2">Alpha/beta hydrolase</fullName>
    </submittedName>
</protein>
<proteinExistence type="predicted"/>
<dbReference type="PANTHER" id="PTHR13136">
    <property type="entry name" value="TESTIS DEVELOPMENT PROTEIN PRTD"/>
    <property type="match status" value="1"/>
</dbReference>
<dbReference type="InterPro" id="IPR046879">
    <property type="entry name" value="KANL3/Tex30_Abhydrolase"/>
</dbReference>
<dbReference type="EMBL" id="CP093313">
    <property type="protein sequence ID" value="UWZ83085.1"/>
    <property type="molecule type" value="Genomic_DNA"/>
</dbReference>
<evidence type="ECO:0000313" key="2">
    <source>
        <dbReference type="EMBL" id="UWZ83085.1"/>
    </source>
</evidence>
<sequence>MQTFEAFIDSTHPDAPVRGYLHRPPDPAADCLILTHGAGVNCQAPLLVALADAFCAAGITVLRCDLPFRQARPSGPPPRGAAERDQGGLRAAVEAMRRMNPRHVFLGGHSYGGRQASILAASDPRIADALLLLSYPLHPPKQPAQLRTAHFPSLQVPALFVHGVRDGFATSAEMESALSLIPARTEILSVVGAGHELMTKTNRDNLIAQVTNRFAAFTHPTA</sequence>
<organism evidence="2 3">
    <name type="scientific">Occallatibacter riparius</name>
    <dbReference type="NCBI Taxonomy" id="1002689"/>
    <lineage>
        <taxon>Bacteria</taxon>
        <taxon>Pseudomonadati</taxon>
        <taxon>Acidobacteriota</taxon>
        <taxon>Terriglobia</taxon>
        <taxon>Terriglobales</taxon>
        <taxon>Acidobacteriaceae</taxon>
        <taxon>Occallatibacter</taxon>
    </lineage>
</organism>
<dbReference type="SUPFAM" id="SSF53474">
    <property type="entry name" value="alpha/beta-Hydrolases"/>
    <property type="match status" value="1"/>
</dbReference>
<dbReference type="InterPro" id="IPR026555">
    <property type="entry name" value="NSL3/Tex30"/>
</dbReference>
<keyword evidence="3" id="KW-1185">Reference proteome</keyword>
<feature type="domain" description="KANL3/Tex30 alpha/beta hydrolase-like" evidence="1">
    <location>
        <begin position="30"/>
        <end position="214"/>
    </location>
</feature>
<evidence type="ECO:0000259" key="1">
    <source>
        <dbReference type="Pfam" id="PF20408"/>
    </source>
</evidence>
<dbReference type="Gene3D" id="3.40.50.1820">
    <property type="entry name" value="alpha/beta hydrolase"/>
    <property type="match status" value="1"/>
</dbReference>